<protein>
    <recommendedName>
        <fullName evidence="3">Rrn9 domain-containing protein</fullName>
    </recommendedName>
</protein>
<dbReference type="EMBL" id="KV454426">
    <property type="protein sequence ID" value="ODQ82355.1"/>
    <property type="molecule type" value="Genomic_DNA"/>
</dbReference>
<evidence type="ECO:0008006" key="3">
    <source>
        <dbReference type="Google" id="ProtNLM"/>
    </source>
</evidence>
<dbReference type="AlphaFoldDB" id="A0A1E3QXF9"/>
<dbReference type="RefSeq" id="XP_018987683.1">
    <property type="nucleotide sequence ID" value="XM_019127385.1"/>
</dbReference>
<gene>
    <name evidence="1" type="ORF">BABINDRAFT_158970</name>
</gene>
<organism evidence="1 2">
    <name type="scientific">Babjeviella inositovora NRRL Y-12698</name>
    <dbReference type="NCBI Taxonomy" id="984486"/>
    <lineage>
        <taxon>Eukaryota</taxon>
        <taxon>Fungi</taxon>
        <taxon>Dikarya</taxon>
        <taxon>Ascomycota</taxon>
        <taxon>Saccharomycotina</taxon>
        <taxon>Pichiomycetes</taxon>
        <taxon>Serinales incertae sedis</taxon>
        <taxon>Babjeviella</taxon>
    </lineage>
</organism>
<sequence length="357" mass="41294">MSEKKDVTSLLQSIEDDYRHDLAIHLYSTYLLHLKDPFFPRRGWSGWPLTYTDVPDPKSTEIYINEANPFNDALERPSASQSMRASLEPSLPETTPDDDVMYRYYRNKKMYLQEELTDPQEDLRLELRALLARKLNEKANNVINQRKKAVAMYKPKPGEPPLKQAVTRDLFLHQYPKLALQRIIDFPEEAGTDGIPRELVDRLQGKIDGLVKSLLDVRSFALNAINEDTKTKIDGSSQTYRLMDWKDVMMQTPQAQAIDRCCRLFDDRKQAAKVEYEGSGSEEEPLPNYTDEYAAKIRKRVAKDAKVRQYKLEMLLRKQDLLEQKKMLVGKAMGSYAPTTTQEVLQAKDYVYTIGKK</sequence>
<dbReference type="OrthoDB" id="4068335at2759"/>
<dbReference type="GeneID" id="30145238"/>
<evidence type="ECO:0000313" key="2">
    <source>
        <dbReference type="Proteomes" id="UP000094336"/>
    </source>
</evidence>
<keyword evidence="2" id="KW-1185">Reference proteome</keyword>
<reference evidence="2" key="1">
    <citation type="submission" date="2016-05" db="EMBL/GenBank/DDBJ databases">
        <title>Comparative genomics of biotechnologically important yeasts.</title>
        <authorList>
            <consortium name="DOE Joint Genome Institute"/>
            <person name="Riley R."/>
            <person name="Haridas S."/>
            <person name="Wolfe K.H."/>
            <person name="Lopes M.R."/>
            <person name="Hittinger C.T."/>
            <person name="Goker M."/>
            <person name="Salamov A."/>
            <person name="Wisecaver J."/>
            <person name="Long T.M."/>
            <person name="Aerts A.L."/>
            <person name="Barry K."/>
            <person name="Choi C."/>
            <person name="Clum A."/>
            <person name="Coughlan A.Y."/>
            <person name="Deshpande S."/>
            <person name="Douglass A.P."/>
            <person name="Hanson S.J."/>
            <person name="Klenk H.-P."/>
            <person name="Labutti K."/>
            <person name="Lapidus A."/>
            <person name="Lindquist E."/>
            <person name="Lipzen A."/>
            <person name="Meier-Kolthoff J.P."/>
            <person name="Ohm R.A."/>
            <person name="Otillar R.P."/>
            <person name="Pangilinan J."/>
            <person name="Peng Y."/>
            <person name="Rokas A."/>
            <person name="Rosa C.A."/>
            <person name="Scheuner C."/>
            <person name="Sibirny A.A."/>
            <person name="Slot J.C."/>
            <person name="Stielow J.B."/>
            <person name="Sun H."/>
            <person name="Kurtzman C.P."/>
            <person name="Blackwell M."/>
            <person name="Grigoriev I.V."/>
            <person name="Jeffries T.W."/>
        </authorList>
    </citation>
    <scope>NUCLEOTIDE SEQUENCE [LARGE SCALE GENOMIC DNA]</scope>
    <source>
        <strain evidence="2">NRRL Y-12698</strain>
    </source>
</reference>
<name>A0A1E3QXF9_9ASCO</name>
<accession>A0A1E3QXF9</accession>
<evidence type="ECO:0000313" key="1">
    <source>
        <dbReference type="EMBL" id="ODQ82355.1"/>
    </source>
</evidence>
<dbReference type="Proteomes" id="UP000094336">
    <property type="component" value="Unassembled WGS sequence"/>
</dbReference>
<proteinExistence type="predicted"/>